<organism evidence="1 3">
    <name type="scientific">Paraburkholderia guartelaensis</name>
    <dbReference type="NCBI Taxonomy" id="2546446"/>
    <lineage>
        <taxon>Bacteria</taxon>
        <taxon>Pseudomonadati</taxon>
        <taxon>Pseudomonadota</taxon>
        <taxon>Betaproteobacteria</taxon>
        <taxon>Burkholderiales</taxon>
        <taxon>Burkholderiaceae</taxon>
        <taxon>Paraburkholderia</taxon>
    </lineage>
</organism>
<sequence>MKYTIHEQVVLSQEPEGPLAAHLSSFANAICAQGYNVWSLKRKVRIAACFSRWLKQSG</sequence>
<reference evidence="1 3" key="1">
    <citation type="submission" date="2019-03" db="EMBL/GenBank/DDBJ databases">
        <title>Paraburkholderia sp. isolated from native Mimosa gymnas in Guartela State Park, Brazil.</title>
        <authorList>
            <person name="Paulitsch F."/>
            <person name="Hungria M."/>
            <person name="Delamuta J.R.M."/>
            <person name="Ribeiro R.A."/>
            <person name="Dall'Agnol R."/>
            <person name="Silva J.S.B."/>
        </authorList>
    </citation>
    <scope>NUCLEOTIDE SEQUENCE [LARGE SCALE GENOMIC DNA]</scope>
    <source>
        <strain evidence="1 3">CNPSo 3008</strain>
    </source>
</reference>
<dbReference type="EMBL" id="SMOD01000060">
    <property type="protein sequence ID" value="TDG02538.1"/>
    <property type="molecule type" value="Genomic_DNA"/>
</dbReference>
<name>A0A4R5L125_9BURK</name>
<dbReference type="Proteomes" id="UP000295606">
    <property type="component" value="Unassembled WGS sequence"/>
</dbReference>
<evidence type="ECO:0000313" key="3">
    <source>
        <dbReference type="Proteomes" id="UP000295606"/>
    </source>
</evidence>
<protein>
    <submittedName>
        <fullName evidence="1">Integrase</fullName>
    </submittedName>
</protein>
<proteinExistence type="predicted"/>
<feature type="non-terminal residue" evidence="1">
    <location>
        <position position="58"/>
    </location>
</feature>
<gene>
    <name evidence="2" type="ORF">E1N52_39440</name>
    <name evidence="1" type="ORF">E1N52_41195</name>
</gene>
<dbReference type="EMBL" id="SMOD01000074">
    <property type="protein sequence ID" value="TDG02169.1"/>
    <property type="molecule type" value="Genomic_DNA"/>
</dbReference>
<dbReference type="AlphaFoldDB" id="A0A4R5L125"/>
<accession>A0A4R5L125</accession>
<comment type="caution">
    <text evidence="1">The sequence shown here is derived from an EMBL/GenBank/DDBJ whole genome shotgun (WGS) entry which is preliminary data.</text>
</comment>
<evidence type="ECO:0000313" key="1">
    <source>
        <dbReference type="EMBL" id="TDG02169.1"/>
    </source>
</evidence>
<evidence type="ECO:0000313" key="2">
    <source>
        <dbReference type="EMBL" id="TDG02538.1"/>
    </source>
</evidence>